<dbReference type="InterPro" id="IPR001584">
    <property type="entry name" value="Integrase_cat-core"/>
</dbReference>
<sequence length="402" mass="44438">MVWRETGIMDERLRFVGECLAGEETMTALCAAYGISRKTGYKWLERYRALGPAGLIDLPRAPLEHGRATAAELVARIVAEKEANPQWGPKKVLARLKRSAPQLCWPAASTIGEILKRHGLVGRRRHRWRAAGCGPFAPANGPNAVWSADYKGWFRTRDGRRCEPLTVMDTASRFLLALEACATPAEAEAWPVFERLFAEHGLPERFRSDNGSPFAAIGVTGLTTLAVRFIKLGIGLERIQPGKPQQNGRHERFHLTMLPLAMAPEVDHAAQQAVFDAFRQNYNAERPHEALAMDVPADHYRPSLRRLPDRLPEPDYPAEAAVRRVRSNGEIKWNGDLVYVAAALAGEVVAIEESEAGIWTLRFHAHPLGIIDKKTKRLVRPSALQPRPAGAGADTGLQGGEL</sequence>
<dbReference type="GO" id="GO:0003676">
    <property type="term" value="F:nucleic acid binding"/>
    <property type="evidence" value="ECO:0007669"/>
    <property type="project" value="InterPro"/>
</dbReference>
<dbReference type="InterPro" id="IPR036397">
    <property type="entry name" value="RNaseH_sf"/>
</dbReference>
<dbReference type="PANTHER" id="PTHR47515:SF2">
    <property type="entry name" value="INTEGRASE CORE DOMAIN PROTEIN"/>
    <property type="match status" value="1"/>
</dbReference>
<dbReference type="RefSeq" id="WP_062945471.1">
    <property type="nucleotide sequence ID" value="NZ_CP171844.1"/>
</dbReference>
<evidence type="ECO:0000259" key="2">
    <source>
        <dbReference type="PROSITE" id="PS50994"/>
    </source>
</evidence>
<dbReference type="Gene3D" id="3.30.420.10">
    <property type="entry name" value="Ribonuclease H-like superfamily/Ribonuclease H"/>
    <property type="match status" value="1"/>
</dbReference>
<dbReference type="PROSITE" id="PS50994">
    <property type="entry name" value="INTEGRASE"/>
    <property type="match status" value="1"/>
</dbReference>
<dbReference type="SUPFAM" id="SSF53098">
    <property type="entry name" value="Ribonuclease H-like"/>
    <property type="match status" value="1"/>
</dbReference>
<protein>
    <submittedName>
        <fullName evidence="3">Integrase</fullName>
    </submittedName>
</protein>
<organism evidence="3">
    <name type="scientific">Rhizobium leguminosarum</name>
    <dbReference type="NCBI Taxonomy" id="384"/>
    <lineage>
        <taxon>Bacteria</taxon>
        <taxon>Pseudomonadati</taxon>
        <taxon>Pseudomonadota</taxon>
        <taxon>Alphaproteobacteria</taxon>
        <taxon>Hyphomicrobiales</taxon>
        <taxon>Rhizobiaceae</taxon>
        <taxon>Rhizobium/Agrobacterium group</taxon>
        <taxon>Rhizobium</taxon>
    </lineage>
</organism>
<dbReference type="InterPro" id="IPR009057">
    <property type="entry name" value="Homeodomain-like_sf"/>
</dbReference>
<proteinExistence type="predicted"/>
<reference evidence="3" key="1">
    <citation type="submission" date="2016-03" db="EMBL/GenBank/DDBJ databases">
        <title>Microsymbionts genomes from the relict species Vavilovia formosa.</title>
        <authorList>
            <person name="Chirak E."/>
            <person name="Kimeklis A."/>
            <person name="Kopat V."/>
            <person name="Andronov E."/>
        </authorList>
    </citation>
    <scope>NUCLEOTIDE SEQUENCE [LARGE SCALE GENOMIC DNA]</scope>
    <source>
        <strain evidence="3">Vaf12</strain>
    </source>
</reference>
<dbReference type="InterPro" id="IPR012337">
    <property type="entry name" value="RNaseH-like_sf"/>
</dbReference>
<gene>
    <name evidence="3" type="ORF">A4A59_34890</name>
</gene>
<feature type="domain" description="Integrase catalytic" evidence="2">
    <location>
        <begin position="138"/>
        <end position="304"/>
    </location>
</feature>
<dbReference type="AlphaFoldDB" id="A0A154I7C4"/>
<dbReference type="InterPro" id="IPR055247">
    <property type="entry name" value="InsJ-like_HTH"/>
</dbReference>
<dbReference type="Pfam" id="PF13683">
    <property type="entry name" value="rve_3"/>
    <property type="match status" value="1"/>
</dbReference>
<dbReference type="Pfam" id="PF13518">
    <property type="entry name" value="HTH_28"/>
    <property type="match status" value="1"/>
</dbReference>
<feature type="region of interest" description="Disordered" evidence="1">
    <location>
        <begin position="383"/>
        <end position="402"/>
    </location>
</feature>
<dbReference type="GO" id="GO:0015074">
    <property type="term" value="P:DNA integration"/>
    <property type="evidence" value="ECO:0007669"/>
    <property type="project" value="InterPro"/>
</dbReference>
<accession>A0A154I7C4</accession>
<dbReference type="PANTHER" id="PTHR47515">
    <property type="entry name" value="LOW CALCIUM RESPONSE LOCUS PROTEIN T"/>
    <property type="match status" value="1"/>
</dbReference>
<comment type="caution">
    <text evidence="3">The sequence shown here is derived from an EMBL/GenBank/DDBJ whole genome shotgun (WGS) entry which is preliminary data.</text>
</comment>
<dbReference type="SUPFAM" id="SSF46689">
    <property type="entry name" value="Homeodomain-like"/>
    <property type="match status" value="1"/>
</dbReference>
<dbReference type="EMBL" id="LVYU01000162">
    <property type="protein sequence ID" value="KZA96432.1"/>
    <property type="molecule type" value="Genomic_DNA"/>
</dbReference>
<evidence type="ECO:0000256" key="1">
    <source>
        <dbReference type="SAM" id="MobiDB-lite"/>
    </source>
</evidence>
<evidence type="ECO:0000313" key="3">
    <source>
        <dbReference type="EMBL" id="KZA96432.1"/>
    </source>
</evidence>
<name>A0A154I7C4_RHILE</name>